<evidence type="ECO:0000313" key="1">
    <source>
        <dbReference type="EMBL" id="COW83865.1"/>
    </source>
</evidence>
<dbReference type="EMBL" id="CSBK01000042">
    <property type="protein sequence ID" value="COW83865.1"/>
    <property type="molecule type" value="Genomic_DNA"/>
</dbReference>
<proteinExistence type="predicted"/>
<dbReference type="AlphaFoldDB" id="A0A916L7H0"/>
<organism evidence="1 2">
    <name type="scientific">Mycobacterium tuberculosis</name>
    <dbReference type="NCBI Taxonomy" id="1773"/>
    <lineage>
        <taxon>Bacteria</taxon>
        <taxon>Bacillati</taxon>
        <taxon>Actinomycetota</taxon>
        <taxon>Actinomycetes</taxon>
        <taxon>Mycobacteriales</taxon>
        <taxon>Mycobacteriaceae</taxon>
        <taxon>Mycobacterium</taxon>
        <taxon>Mycobacterium tuberculosis complex</taxon>
    </lineage>
</organism>
<dbReference type="Proteomes" id="UP000039021">
    <property type="component" value="Unassembled WGS sequence"/>
</dbReference>
<protein>
    <submittedName>
        <fullName evidence="1">Uncharacterized protein</fullName>
    </submittedName>
</protein>
<reference evidence="2" key="1">
    <citation type="submission" date="2015-03" db="EMBL/GenBank/DDBJ databases">
        <authorList>
            <consortium name="Pathogen Informatics"/>
        </authorList>
    </citation>
    <scope>NUCLEOTIDE SEQUENCE [LARGE SCALE GENOMIC DNA]</scope>
    <source>
        <strain evidence="2">N09902308</strain>
    </source>
</reference>
<sequence>MRVRERFRHPTSLKVSTSLAPVWCGAIQTIHEAFTTIASPWTHEPVTFCSVV</sequence>
<name>A0A916L7H0_MYCTX</name>
<accession>A0A916L7H0</accession>
<evidence type="ECO:0000313" key="2">
    <source>
        <dbReference type="Proteomes" id="UP000039021"/>
    </source>
</evidence>
<comment type="caution">
    <text evidence="1">The sequence shown here is derived from an EMBL/GenBank/DDBJ whole genome shotgun (WGS) entry which is preliminary data.</text>
</comment>
<gene>
    <name evidence="1" type="ORF">ERS007739_00171</name>
</gene>